<proteinExistence type="predicted"/>
<name>A0ABN8MGL7_9CNID</name>
<evidence type="ECO:0000313" key="2">
    <source>
        <dbReference type="Proteomes" id="UP001159427"/>
    </source>
</evidence>
<keyword evidence="2" id="KW-1185">Reference proteome</keyword>
<sequence>MAAKQEAKLQRKLYQMGTLLNNTLSLCYGNYLKFFPSVDQLAKTLYLIVAQLIAKAQFERALDHANDLYKFIQLLKAWKSYDSEKMDKEIGSLCLHSTDLLLQGAGKLEEAKVPPGERPSHLCVVLEWRKLSLLFQAEANVHSSLKSLVDRTLKCGTKFQVDCGPKNVDFKTLASFFETIFSALMNKQEQLIANGQEFTVLLAELGFHYGRICNKAGNSTEALVVFDNLLKIAGNENHCKNGHFKLQIPPQVCCCVCLVCKAAISLNSTIKSQTQESLQLMLFESNQLISQILNCSTLPSPMLKLLSDSLEYFRINLQNESNKKSKEKSPTLSLKTLQGTVKVLQSYISVLSLQCGRLKSELLKSKHDNIVAQLKQQVLKTTERQMTVFIFVISSYQDQLKNEKDAKTTIRDSRCQIFKDCIPVVEQANSVIHSALDDPDILLTPNELCWLGCNVYNLGCVSYQRDCFTEGVPLLAIACEELRVWCFAGKTDEEIFTRTVEVKLLTKFALLNDCQRRAKQMAGALTTITTQVLIILQTGSDSNVLRQQIKQWTTVKHELVKSMQDEKKQAERSRTLCSVLAEQKDAEDIDSSQLCLVLQEELASYKAKNYDTTREQFSVIRQLMELYIIQDDEFHYGSVMLELGVALHSLGDKDLEEEKSALECCQEAAAILERLADTDEDKNHLSLVQDRLAAAYLWQALLEHKATMEDNPQVESPKELSESYDTGEVEGVCLEQPFMSSLHSALETWTVLANRSVQEGTGQKIDLQHFVNPEETCHYLLIIAGMFGLVNQPFKKVCALHLAATITQTISTNSMLDNRISACSEAVHTLCYVLDISHASLLLHQTSDVLETFKPSGSVMVQFLLAKSHYLLVAGKYSEGEQCLMEVLVSDALTQKSYKSHLLKARLMSLCAKYSMVPAKLHKFSITLDPVVGSLTAKWNVLLMDFTS</sequence>
<protein>
    <submittedName>
        <fullName evidence="1">Uncharacterized protein</fullName>
    </submittedName>
</protein>
<organism evidence="1 2">
    <name type="scientific">Porites evermanni</name>
    <dbReference type="NCBI Taxonomy" id="104178"/>
    <lineage>
        <taxon>Eukaryota</taxon>
        <taxon>Metazoa</taxon>
        <taxon>Cnidaria</taxon>
        <taxon>Anthozoa</taxon>
        <taxon>Hexacorallia</taxon>
        <taxon>Scleractinia</taxon>
        <taxon>Fungiina</taxon>
        <taxon>Poritidae</taxon>
        <taxon>Porites</taxon>
    </lineage>
</organism>
<dbReference type="EMBL" id="CALNXI010000438">
    <property type="protein sequence ID" value="CAH3027120.1"/>
    <property type="molecule type" value="Genomic_DNA"/>
</dbReference>
<accession>A0ABN8MGL7</accession>
<comment type="caution">
    <text evidence="1">The sequence shown here is derived from an EMBL/GenBank/DDBJ whole genome shotgun (WGS) entry which is preliminary data.</text>
</comment>
<dbReference type="Proteomes" id="UP001159427">
    <property type="component" value="Unassembled WGS sequence"/>
</dbReference>
<evidence type="ECO:0000313" key="1">
    <source>
        <dbReference type="EMBL" id="CAH3027120.1"/>
    </source>
</evidence>
<reference evidence="1 2" key="1">
    <citation type="submission" date="2022-05" db="EMBL/GenBank/DDBJ databases">
        <authorList>
            <consortium name="Genoscope - CEA"/>
            <person name="William W."/>
        </authorList>
    </citation>
    <scope>NUCLEOTIDE SEQUENCE [LARGE SCALE GENOMIC DNA]</scope>
</reference>
<gene>
    <name evidence="1" type="ORF">PEVE_00030781</name>
</gene>